<dbReference type="PANTHER" id="PTHR48090">
    <property type="entry name" value="UNDECAPRENYL-PHOSPHATE 4-DEOXY-4-FORMAMIDO-L-ARABINOSE TRANSFERASE-RELATED"/>
    <property type="match status" value="1"/>
</dbReference>
<sequence length="289" mass="32749">MPDLVDKIVIVDDKSKDRTVAIVEELAATNPKIVLIQHEENQGVGGAIASGYKWARDNDLDAAVVMAGDAQMDPADLPNLLDPVFDEGIDYSKGNRLIWRGSYRLIPKRRFFGNSVLSLLTKIASGYWHVADSQTGYTVANKAVLQTLDWDNMYKRYGQPNDVLIKLNIDNFRVRDVPIRPVYGVGEVSGIKIRRVIFTISNVLVRGFLNRLWEKYIVRDFHPLIFFYTLGVLMLLLSAFMFLRVIGLWAVEGSAPPMSSMAMLFAFSTAMQSIFFAMWFDMDSNKHLR</sequence>
<feature type="transmembrane region" description="Helical" evidence="1">
    <location>
        <begin position="225"/>
        <end position="249"/>
    </location>
</feature>
<feature type="transmembrane region" description="Helical" evidence="1">
    <location>
        <begin position="261"/>
        <end position="280"/>
    </location>
</feature>
<dbReference type="GO" id="GO:0016740">
    <property type="term" value="F:transferase activity"/>
    <property type="evidence" value="ECO:0007669"/>
    <property type="project" value="UniProtKB-KW"/>
</dbReference>
<dbReference type="InterPro" id="IPR001173">
    <property type="entry name" value="Glyco_trans_2-like"/>
</dbReference>
<dbReference type="Proteomes" id="UP000190130">
    <property type="component" value="Unassembled WGS sequence"/>
</dbReference>
<keyword evidence="1" id="KW-0812">Transmembrane</keyword>
<name>A0A1T5GV80_9HYPH</name>
<dbReference type="Gene3D" id="3.90.550.10">
    <property type="entry name" value="Spore Coat Polysaccharide Biosynthesis Protein SpsA, Chain A"/>
    <property type="match status" value="1"/>
</dbReference>
<keyword evidence="3" id="KW-0808">Transferase</keyword>
<proteinExistence type="predicted"/>
<evidence type="ECO:0000313" key="3">
    <source>
        <dbReference type="EMBL" id="SKC12279.1"/>
    </source>
</evidence>
<feature type="domain" description="Glycosyltransferase 2-like" evidence="2">
    <location>
        <begin position="5"/>
        <end position="146"/>
    </location>
</feature>
<dbReference type="SUPFAM" id="SSF53448">
    <property type="entry name" value="Nucleotide-diphospho-sugar transferases"/>
    <property type="match status" value="1"/>
</dbReference>
<dbReference type="EMBL" id="FUYX01000016">
    <property type="protein sequence ID" value="SKC12279.1"/>
    <property type="molecule type" value="Genomic_DNA"/>
</dbReference>
<protein>
    <submittedName>
        <fullName evidence="3">Glycosyltransferase involved in cell wall bisynthesis</fullName>
    </submittedName>
</protein>
<reference evidence="3 4" key="1">
    <citation type="submission" date="2017-02" db="EMBL/GenBank/DDBJ databases">
        <authorList>
            <person name="Peterson S.W."/>
        </authorList>
    </citation>
    <scope>NUCLEOTIDE SEQUENCE [LARGE SCALE GENOMIC DNA]</scope>
    <source>
        <strain evidence="3 4">DSM 9653</strain>
    </source>
</reference>
<keyword evidence="1" id="KW-1133">Transmembrane helix</keyword>
<dbReference type="Pfam" id="PF00535">
    <property type="entry name" value="Glycos_transf_2"/>
    <property type="match status" value="1"/>
</dbReference>
<dbReference type="CDD" id="cd04179">
    <property type="entry name" value="DPM_DPG-synthase_like"/>
    <property type="match status" value="1"/>
</dbReference>
<evidence type="ECO:0000313" key="4">
    <source>
        <dbReference type="Proteomes" id="UP000190130"/>
    </source>
</evidence>
<evidence type="ECO:0000259" key="2">
    <source>
        <dbReference type="Pfam" id="PF00535"/>
    </source>
</evidence>
<dbReference type="AlphaFoldDB" id="A0A1T5GV80"/>
<dbReference type="PANTHER" id="PTHR48090:SF7">
    <property type="entry name" value="RFBJ PROTEIN"/>
    <property type="match status" value="1"/>
</dbReference>
<keyword evidence="1" id="KW-0472">Membrane</keyword>
<evidence type="ECO:0000256" key="1">
    <source>
        <dbReference type="SAM" id="Phobius"/>
    </source>
</evidence>
<gene>
    <name evidence="3" type="ORF">SAMN05660750_04434</name>
</gene>
<dbReference type="InterPro" id="IPR050256">
    <property type="entry name" value="Glycosyltransferase_2"/>
</dbReference>
<organism evidence="3 4">
    <name type="scientific">Bosea thiooxidans</name>
    <dbReference type="NCBI Taxonomy" id="53254"/>
    <lineage>
        <taxon>Bacteria</taxon>
        <taxon>Pseudomonadati</taxon>
        <taxon>Pseudomonadota</taxon>
        <taxon>Alphaproteobacteria</taxon>
        <taxon>Hyphomicrobiales</taxon>
        <taxon>Boseaceae</taxon>
        <taxon>Bosea</taxon>
    </lineage>
</organism>
<dbReference type="InterPro" id="IPR029044">
    <property type="entry name" value="Nucleotide-diphossugar_trans"/>
</dbReference>
<accession>A0A1T5GV80</accession>